<keyword evidence="8" id="KW-1185">Reference proteome</keyword>
<evidence type="ECO:0000256" key="2">
    <source>
        <dbReference type="ARBA" id="ARBA00022723"/>
    </source>
</evidence>
<dbReference type="GO" id="GO:0046872">
    <property type="term" value="F:metal ion binding"/>
    <property type="evidence" value="ECO:0007669"/>
    <property type="project" value="UniProtKB-KW"/>
</dbReference>
<keyword evidence="1" id="KW-0004">4Fe-4S</keyword>
<feature type="domain" description="4Fe-4S ferredoxin-type" evidence="6">
    <location>
        <begin position="4"/>
        <end position="34"/>
    </location>
</feature>
<proteinExistence type="predicted"/>
<dbReference type="Pfam" id="PF13247">
    <property type="entry name" value="Fer4_11"/>
    <property type="match status" value="1"/>
</dbReference>
<evidence type="ECO:0000313" key="8">
    <source>
        <dbReference type="Proteomes" id="UP000619293"/>
    </source>
</evidence>
<dbReference type="AlphaFoldDB" id="A0A8J3K7U5"/>
<comment type="caution">
    <text evidence="7">The sequence shown here is derived from an EMBL/GenBank/DDBJ whole genome shotgun (WGS) entry which is preliminary data.</text>
</comment>
<dbReference type="InterPro" id="IPR017896">
    <property type="entry name" value="4Fe4S_Fe-S-bd"/>
</dbReference>
<keyword evidence="2" id="KW-0479">Metal-binding</keyword>
<dbReference type="PANTHER" id="PTHR43177:SF3">
    <property type="entry name" value="PROTEIN NRFC HOMOLOG"/>
    <property type="match status" value="1"/>
</dbReference>
<dbReference type="SUPFAM" id="SSF54862">
    <property type="entry name" value="4Fe-4S ferredoxins"/>
    <property type="match status" value="1"/>
</dbReference>
<name>A0A8J3K7U5_9ACTN</name>
<feature type="domain" description="4Fe-4S ferredoxin-type" evidence="6">
    <location>
        <begin position="78"/>
        <end position="108"/>
    </location>
</feature>
<dbReference type="RefSeq" id="WP_120322191.1">
    <property type="nucleotide sequence ID" value="NZ_BAAALB010000003.1"/>
</dbReference>
<sequence>MMGRTIVIDPGRCIGCQACVSACRECDSHRGKSMIHLDYLDQGGSVASSPTVCMHCEDPVAPCAQVCPAEAILVTPDGVVHDADKSRCIGCGNCVNACPMGVPKIDLAAKLQFKCNLCYDRTSYGLAPMCATVCPTGSIFYGTLEELRTERPGVEVASTFDFDGSIISTGVAMVVPRGRPVDEPLPGGAGEHARVTGSPQPAGHLEPSADNVLGEPL</sequence>
<feature type="domain" description="4Fe-4S ferredoxin-type" evidence="6">
    <location>
        <begin position="44"/>
        <end position="77"/>
    </location>
</feature>
<dbReference type="InterPro" id="IPR050954">
    <property type="entry name" value="ET_IronSulfur_Cluster-Binding"/>
</dbReference>
<dbReference type="CDD" id="cd16369">
    <property type="entry name" value="DMSOR_beta_like"/>
    <property type="match status" value="1"/>
</dbReference>
<dbReference type="Pfam" id="PF00037">
    <property type="entry name" value="Fer4"/>
    <property type="match status" value="1"/>
</dbReference>
<dbReference type="Proteomes" id="UP000619293">
    <property type="component" value="Unassembled WGS sequence"/>
</dbReference>
<dbReference type="PROSITE" id="PS51379">
    <property type="entry name" value="4FE4S_FER_2"/>
    <property type="match status" value="3"/>
</dbReference>
<feature type="region of interest" description="Disordered" evidence="5">
    <location>
        <begin position="178"/>
        <end position="217"/>
    </location>
</feature>
<dbReference type="PROSITE" id="PS00198">
    <property type="entry name" value="4FE4S_FER_1"/>
    <property type="match status" value="1"/>
</dbReference>
<protein>
    <recommendedName>
        <fullName evidence="6">4Fe-4S ferredoxin-type domain-containing protein</fullName>
    </recommendedName>
</protein>
<evidence type="ECO:0000256" key="1">
    <source>
        <dbReference type="ARBA" id="ARBA00022485"/>
    </source>
</evidence>
<evidence type="ECO:0000256" key="5">
    <source>
        <dbReference type="SAM" id="MobiDB-lite"/>
    </source>
</evidence>
<accession>A0A8J3K7U5</accession>
<dbReference type="Gene3D" id="3.30.70.20">
    <property type="match status" value="2"/>
</dbReference>
<evidence type="ECO:0000256" key="3">
    <source>
        <dbReference type="ARBA" id="ARBA00023004"/>
    </source>
</evidence>
<dbReference type="EMBL" id="BONG01000036">
    <property type="protein sequence ID" value="GIF91773.1"/>
    <property type="molecule type" value="Genomic_DNA"/>
</dbReference>
<organism evidence="7 8">
    <name type="scientific">Catellatospora chokoriensis</name>
    <dbReference type="NCBI Taxonomy" id="310353"/>
    <lineage>
        <taxon>Bacteria</taxon>
        <taxon>Bacillati</taxon>
        <taxon>Actinomycetota</taxon>
        <taxon>Actinomycetes</taxon>
        <taxon>Micromonosporales</taxon>
        <taxon>Micromonosporaceae</taxon>
        <taxon>Catellatospora</taxon>
    </lineage>
</organism>
<dbReference type="InterPro" id="IPR017900">
    <property type="entry name" value="4Fe4S_Fe_S_CS"/>
</dbReference>
<keyword evidence="3" id="KW-0408">Iron</keyword>
<evidence type="ECO:0000256" key="4">
    <source>
        <dbReference type="ARBA" id="ARBA00023014"/>
    </source>
</evidence>
<keyword evidence="4" id="KW-0411">Iron-sulfur</keyword>
<dbReference type="PANTHER" id="PTHR43177">
    <property type="entry name" value="PROTEIN NRFC"/>
    <property type="match status" value="1"/>
</dbReference>
<evidence type="ECO:0000259" key="6">
    <source>
        <dbReference type="PROSITE" id="PS51379"/>
    </source>
</evidence>
<dbReference type="GO" id="GO:0051539">
    <property type="term" value="F:4 iron, 4 sulfur cluster binding"/>
    <property type="evidence" value="ECO:0007669"/>
    <property type="project" value="UniProtKB-KW"/>
</dbReference>
<gene>
    <name evidence="7" type="ORF">Cch02nite_52170</name>
</gene>
<evidence type="ECO:0000313" key="7">
    <source>
        <dbReference type="EMBL" id="GIF91773.1"/>
    </source>
</evidence>
<reference evidence="7 8" key="1">
    <citation type="submission" date="2021-01" db="EMBL/GenBank/DDBJ databases">
        <title>Whole genome shotgun sequence of Catellatospora chokoriensis NBRC 107358.</title>
        <authorList>
            <person name="Komaki H."/>
            <person name="Tamura T."/>
        </authorList>
    </citation>
    <scope>NUCLEOTIDE SEQUENCE [LARGE SCALE GENOMIC DNA]</scope>
    <source>
        <strain evidence="7 8">NBRC 107358</strain>
    </source>
</reference>